<evidence type="ECO:0000256" key="2">
    <source>
        <dbReference type="ARBA" id="ARBA00022833"/>
    </source>
</evidence>
<dbReference type="SMART" id="SM00132">
    <property type="entry name" value="LIM"/>
    <property type="match status" value="1"/>
</dbReference>
<feature type="region of interest" description="Disordered" evidence="5">
    <location>
        <begin position="204"/>
        <end position="225"/>
    </location>
</feature>
<evidence type="ECO:0000259" key="6">
    <source>
        <dbReference type="PROSITE" id="PS50023"/>
    </source>
</evidence>
<dbReference type="Proteomes" id="UP001557470">
    <property type="component" value="Unassembled WGS sequence"/>
</dbReference>
<accession>A0ABD0WPR0</accession>
<feature type="compositionally biased region" description="Low complexity" evidence="5">
    <location>
        <begin position="60"/>
        <end position="84"/>
    </location>
</feature>
<feature type="region of interest" description="Disordered" evidence="5">
    <location>
        <begin position="1"/>
        <end position="163"/>
    </location>
</feature>
<dbReference type="PROSITE" id="PS50023">
    <property type="entry name" value="LIM_DOMAIN_2"/>
    <property type="match status" value="1"/>
</dbReference>
<dbReference type="PANTHER" id="PTHR15468:SF2">
    <property type="entry name" value="ZINC FINGER PROTEIN 185"/>
    <property type="match status" value="1"/>
</dbReference>
<protein>
    <recommendedName>
        <fullName evidence="6">LIM zinc-binding domain-containing protein</fullName>
    </recommendedName>
</protein>
<proteinExistence type="predicted"/>
<feature type="compositionally biased region" description="Basic and acidic residues" evidence="5">
    <location>
        <begin position="147"/>
        <end position="156"/>
    </location>
</feature>
<keyword evidence="3 4" id="KW-0440">LIM domain</keyword>
<name>A0ABD0WPR0_UMBPY</name>
<dbReference type="EMBL" id="JAGEUA010000006">
    <property type="protein sequence ID" value="KAL0973768.1"/>
    <property type="molecule type" value="Genomic_DNA"/>
</dbReference>
<dbReference type="Pfam" id="PF00412">
    <property type="entry name" value="LIM"/>
    <property type="match status" value="1"/>
</dbReference>
<dbReference type="AlphaFoldDB" id="A0ABD0WPR0"/>
<dbReference type="InterPro" id="IPR001781">
    <property type="entry name" value="Znf_LIM"/>
</dbReference>
<evidence type="ECO:0000256" key="4">
    <source>
        <dbReference type="PROSITE-ProRule" id="PRU00125"/>
    </source>
</evidence>
<dbReference type="PANTHER" id="PTHR15468">
    <property type="entry name" value="ZNF185"/>
    <property type="match status" value="1"/>
</dbReference>
<reference evidence="7 8" key="1">
    <citation type="submission" date="2024-06" db="EMBL/GenBank/DDBJ databases">
        <authorList>
            <person name="Pan Q."/>
            <person name="Wen M."/>
            <person name="Jouanno E."/>
            <person name="Zahm M."/>
            <person name="Klopp C."/>
            <person name="Cabau C."/>
            <person name="Louis A."/>
            <person name="Berthelot C."/>
            <person name="Parey E."/>
            <person name="Roest Crollius H."/>
            <person name="Montfort J."/>
            <person name="Robinson-Rechavi M."/>
            <person name="Bouchez O."/>
            <person name="Lampietro C."/>
            <person name="Lopez Roques C."/>
            <person name="Donnadieu C."/>
            <person name="Postlethwait J."/>
            <person name="Bobe J."/>
            <person name="Verreycken H."/>
            <person name="Guiguen Y."/>
        </authorList>
    </citation>
    <scope>NUCLEOTIDE SEQUENCE [LARGE SCALE GENOMIC DNA]</scope>
    <source>
        <strain evidence="7">Up_M1</strain>
        <tissue evidence="7">Testis</tissue>
    </source>
</reference>
<dbReference type="PROSITE" id="PS00478">
    <property type="entry name" value="LIM_DOMAIN_1"/>
    <property type="match status" value="1"/>
</dbReference>
<evidence type="ECO:0000256" key="5">
    <source>
        <dbReference type="SAM" id="MobiDB-lite"/>
    </source>
</evidence>
<keyword evidence="2 4" id="KW-0862">Zinc</keyword>
<feature type="domain" description="LIM zinc-binding" evidence="6">
    <location>
        <begin position="500"/>
        <end position="564"/>
    </location>
</feature>
<sequence length="565" mass="61835">MSKEGDKASVFRTTKVRNKLKGDGSWLQRQSDPEAETTEEKPWVAEVRANRPNGAPLDISPVSSPTTQTPTPSVPPAATKAPTSGYLIRGVFTKTDTKPAAAPTTSNGSGPTSGFIKKPSESYKRIAPHTVRPTSDFKVQTVDPLTTEEKEKREQAARNILRPSSTRRSYVLSAAMKYDSTENPAETSLSTDVPCFVAKRVEITDDDESDVTETPSAPKQSAMIKDVAPVNMKMLPAPLKMEPEPVDTLTALAGTLIPFNTPSQSVRDEPKPNPKPSSTLVMVDDLLSFSNGPEEDLMKPIVPKPSSWRQEVHSASQRLADPFDPFEARSIGSSMEVLSPDSPTTSTDSSEKENALEDLGDDDVPFTTNTTRMRWQRTWTVNPVTTSDNSDDEEVEEQEDPPLSLSAPEKPSEIESPWNKWSAPADHEEKRDQGFSMASPTSPRSPDADTKKGFVYLKEYVNVTGITKVNPRDSIDYVTSSSTSHSYSSPSSYTRTALTSTCTYCGEQVGNDAKITIEHLNISCHPSCFKCAVCSKPMGDLLCSMFLHEGAVNCESCYSQSQDRR</sequence>
<evidence type="ECO:0000256" key="1">
    <source>
        <dbReference type="ARBA" id="ARBA00022723"/>
    </source>
</evidence>
<gene>
    <name evidence="7" type="ORF">UPYG_G00210940</name>
</gene>
<feature type="compositionally biased region" description="Acidic residues" evidence="5">
    <location>
        <begin position="389"/>
        <end position="400"/>
    </location>
</feature>
<evidence type="ECO:0000313" key="8">
    <source>
        <dbReference type="Proteomes" id="UP001557470"/>
    </source>
</evidence>
<feature type="region of interest" description="Disordered" evidence="5">
    <location>
        <begin position="382"/>
        <end position="450"/>
    </location>
</feature>
<feature type="compositionally biased region" description="Low complexity" evidence="5">
    <location>
        <begin position="339"/>
        <end position="348"/>
    </location>
</feature>
<comment type="caution">
    <text evidence="7">The sequence shown here is derived from an EMBL/GenBank/DDBJ whole genome shotgun (WGS) entry which is preliminary data.</text>
</comment>
<evidence type="ECO:0000313" key="7">
    <source>
        <dbReference type="EMBL" id="KAL0973768.1"/>
    </source>
</evidence>
<organism evidence="7 8">
    <name type="scientific">Umbra pygmaea</name>
    <name type="common">Eastern mudminnow</name>
    <dbReference type="NCBI Taxonomy" id="75934"/>
    <lineage>
        <taxon>Eukaryota</taxon>
        <taxon>Metazoa</taxon>
        <taxon>Chordata</taxon>
        <taxon>Craniata</taxon>
        <taxon>Vertebrata</taxon>
        <taxon>Euteleostomi</taxon>
        <taxon>Actinopterygii</taxon>
        <taxon>Neopterygii</taxon>
        <taxon>Teleostei</taxon>
        <taxon>Protacanthopterygii</taxon>
        <taxon>Esociformes</taxon>
        <taxon>Umbridae</taxon>
        <taxon>Umbra</taxon>
    </lineage>
</organism>
<dbReference type="GO" id="GO:0046872">
    <property type="term" value="F:metal ion binding"/>
    <property type="evidence" value="ECO:0007669"/>
    <property type="project" value="UniProtKB-KW"/>
</dbReference>
<evidence type="ECO:0000256" key="3">
    <source>
        <dbReference type="ARBA" id="ARBA00023038"/>
    </source>
</evidence>
<dbReference type="Gene3D" id="2.10.110.10">
    <property type="entry name" value="Cysteine Rich Protein"/>
    <property type="match status" value="1"/>
</dbReference>
<dbReference type="CDD" id="cd08368">
    <property type="entry name" value="LIM"/>
    <property type="match status" value="1"/>
</dbReference>
<feature type="compositionally biased region" description="Polar residues" evidence="5">
    <location>
        <begin position="307"/>
        <end position="317"/>
    </location>
</feature>
<keyword evidence="1 4" id="KW-0479">Metal-binding</keyword>
<feature type="region of interest" description="Disordered" evidence="5">
    <location>
        <begin position="259"/>
        <end position="369"/>
    </location>
</feature>
<keyword evidence="8" id="KW-1185">Reference proteome</keyword>
<dbReference type="InterPro" id="IPR052621">
    <property type="entry name" value="Cell_Prolif/Cornif_Regul"/>
</dbReference>